<dbReference type="Proteomes" id="UP000095085">
    <property type="component" value="Unassembled WGS sequence"/>
</dbReference>
<reference evidence="2" key="1">
    <citation type="submission" date="2016-05" db="EMBL/GenBank/DDBJ databases">
        <title>Comparative genomics of biotechnologically important yeasts.</title>
        <authorList>
            <consortium name="DOE Joint Genome Institute"/>
            <person name="Riley R."/>
            <person name="Haridas S."/>
            <person name="Wolfe K.H."/>
            <person name="Lopes M.R."/>
            <person name="Hittinger C.T."/>
            <person name="Goker M."/>
            <person name="Salamov A."/>
            <person name="Wisecaver J."/>
            <person name="Long T.M."/>
            <person name="Aerts A.L."/>
            <person name="Barry K."/>
            <person name="Choi C."/>
            <person name="Clum A."/>
            <person name="Coughlan A.Y."/>
            <person name="Deshpande S."/>
            <person name="Douglass A.P."/>
            <person name="Hanson S.J."/>
            <person name="Klenk H.-P."/>
            <person name="Labutti K."/>
            <person name="Lapidus A."/>
            <person name="Lindquist E."/>
            <person name="Lipzen A."/>
            <person name="Meier-Kolthoff J.P."/>
            <person name="Ohm R.A."/>
            <person name="Otillar R.P."/>
            <person name="Pangilinan J."/>
            <person name="Peng Y."/>
            <person name="Rokas A."/>
            <person name="Rosa C.A."/>
            <person name="Scheuner C."/>
            <person name="Sibirny A.A."/>
            <person name="Slot J.C."/>
            <person name="Stielow J.B."/>
            <person name="Sun H."/>
            <person name="Kurtzman C.P."/>
            <person name="Blackwell M."/>
            <person name="Grigoriev I.V."/>
            <person name="Jeffries T.W."/>
        </authorList>
    </citation>
    <scope>NUCLEOTIDE SEQUENCE [LARGE SCALE GENOMIC DNA]</scope>
    <source>
        <strain evidence="2">NRRL Y-1933</strain>
    </source>
</reference>
<protein>
    <submittedName>
        <fullName evidence="1">Uncharacterized protein</fullName>
    </submittedName>
</protein>
<sequence>MSTDSSISKRPFITSYSSTSHKICTQRCDSFPYCTRKGQIRLNMSARSTSILI</sequence>
<dbReference type="GeneID" id="30995214"/>
<gene>
    <name evidence="1" type="ORF">HYPBUDRAFT_151752</name>
</gene>
<dbReference type="EMBL" id="KV454538">
    <property type="protein sequence ID" value="ODV70412.1"/>
    <property type="molecule type" value="Genomic_DNA"/>
</dbReference>
<dbReference type="RefSeq" id="XP_020079479.1">
    <property type="nucleotide sequence ID" value="XM_020220664.1"/>
</dbReference>
<dbReference type="AlphaFoldDB" id="A0A1E4RT11"/>
<accession>A0A1E4RT11</accession>
<organism evidence="1 2">
    <name type="scientific">Hyphopichia burtonii NRRL Y-1933</name>
    <dbReference type="NCBI Taxonomy" id="984485"/>
    <lineage>
        <taxon>Eukaryota</taxon>
        <taxon>Fungi</taxon>
        <taxon>Dikarya</taxon>
        <taxon>Ascomycota</taxon>
        <taxon>Saccharomycotina</taxon>
        <taxon>Pichiomycetes</taxon>
        <taxon>Debaryomycetaceae</taxon>
        <taxon>Hyphopichia</taxon>
    </lineage>
</organism>
<evidence type="ECO:0000313" key="2">
    <source>
        <dbReference type="Proteomes" id="UP000095085"/>
    </source>
</evidence>
<name>A0A1E4RT11_9ASCO</name>
<keyword evidence="2" id="KW-1185">Reference proteome</keyword>
<evidence type="ECO:0000313" key="1">
    <source>
        <dbReference type="EMBL" id="ODV70412.1"/>
    </source>
</evidence>
<proteinExistence type="predicted"/>